<keyword evidence="1" id="KW-1133">Transmembrane helix</keyword>
<sequence>MCALLAVYLTTLLLEGVLRYVLAAAGVPNLLYLRDSIPVGSVLFLFLRSLLRDRRIDLVIAIPSALLACHAVYSAMVGVAIFAIAFGLKIYLFVIYGMAMWPLLRRRLAPMLAMGTAMFAITAAGVFANFLWGTMPWEGLEYETAFGMSSTTRTWWMAHGIARLPGFTRTSFNAAVILGITGLLTMLRYGHPLARLAIFATATTAIVLTTSKGMVLAFPLAALWLVVQDRRPAMDGHVLVGALCAATVVLPLVVVFWDIGSAMKASDFPVLIVSVWERFTSMWPLAFQLLPDGPQSWLGAGLGSIGTPLAFGNTPHQANSADNVAIYMMVSFGVAGLVYCAFPALSVRKVAACEPVALHRMYVAVLVIAYVYGVSTNMIEESFFSFFFGLCFGAAASAWLGEKERTP</sequence>
<name>A0A127JWY2_9BURK</name>
<proteinExistence type="predicted"/>
<feature type="transmembrane region" description="Helical" evidence="1">
    <location>
        <begin position="111"/>
        <end position="132"/>
    </location>
</feature>
<dbReference type="EMBL" id="CP010951">
    <property type="protein sequence ID" value="AMO24383.1"/>
    <property type="molecule type" value="Genomic_DNA"/>
</dbReference>
<keyword evidence="1" id="KW-0472">Membrane</keyword>
<feature type="transmembrane region" description="Helical" evidence="1">
    <location>
        <begin position="58"/>
        <end position="76"/>
    </location>
</feature>
<reference evidence="2 3" key="1">
    <citation type="journal article" date="2014" name="Int. J. Syst. Evol. Microbiol.">
        <title>Ramlibacter solisilvae sp. nov., isolated from forest soil, and emended description of the genus Ramlibacter.</title>
        <authorList>
            <person name="Lee H.J."/>
            <person name="Lee S.H."/>
            <person name="Lee S.S."/>
            <person name="Lee J.S."/>
            <person name="Kim Y."/>
            <person name="Kim S.C."/>
            <person name="Jeon C.O."/>
        </authorList>
    </citation>
    <scope>NUCLEOTIDE SEQUENCE [LARGE SCALE GENOMIC DNA]</scope>
    <source>
        <strain evidence="2 3">5-10</strain>
    </source>
</reference>
<accession>A0A127JWY2</accession>
<feature type="transmembrane region" description="Helical" evidence="1">
    <location>
        <begin position="196"/>
        <end position="226"/>
    </location>
</feature>
<keyword evidence="3" id="KW-1185">Reference proteome</keyword>
<feature type="transmembrane region" description="Helical" evidence="1">
    <location>
        <begin position="82"/>
        <end position="104"/>
    </location>
</feature>
<protein>
    <submittedName>
        <fullName evidence="2">Uncharacterized protein</fullName>
    </submittedName>
</protein>
<gene>
    <name evidence="2" type="ORF">UC35_17985</name>
</gene>
<feature type="transmembrane region" description="Helical" evidence="1">
    <location>
        <begin position="382"/>
        <end position="401"/>
    </location>
</feature>
<feature type="transmembrane region" description="Helical" evidence="1">
    <location>
        <begin position="238"/>
        <end position="257"/>
    </location>
</feature>
<evidence type="ECO:0000313" key="2">
    <source>
        <dbReference type="EMBL" id="AMO24383.1"/>
    </source>
</evidence>
<dbReference type="Proteomes" id="UP000070433">
    <property type="component" value="Chromosome"/>
</dbReference>
<evidence type="ECO:0000313" key="3">
    <source>
        <dbReference type="Proteomes" id="UP000070433"/>
    </source>
</evidence>
<dbReference type="AlphaFoldDB" id="A0A127JWY2"/>
<feature type="transmembrane region" description="Helical" evidence="1">
    <location>
        <begin position="324"/>
        <end position="345"/>
    </location>
</feature>
<feature type="transmembrane region" description="Helical" evidence="1">
    <location>
        <begin position="33"/>
        <end position="51"/>
    </location>
</feature>
<feature type="transmembrane region" description="Helical" evidence="1">
    <location>
        <begin position="357"/>
        <end position="376"/>
    </location>
</feature>
<keyword evidence="1" id="KW-0812">Transmembrane</keyword>
<evidence type="ECO:0000256" key="1">
    <source>
        <dbReference type="SAM" id="Phobius"/>
    </source>
</evidence>
<organism evidence="2 3">
    <name type="scientific">Ramlibacter tataouinensis</name>
    <dbReference type="NCBI Taxonomy" id="94132"/>
    <lineage>
        <taxon>Bacteria</taxon>
        <taxon>Pseudomonadati</taxon>
        <taxon>Pseudomonadota</taxon>
        <taxon>Betaproteobacteria</taxon>
        <taxon>Burkholderiales</taxon>
        <taxon>Comamonadaceae</taxon>
        <taxon>Ramlibacter</taxon>
    </lineage>
</organism>
<feature type="transmembrane region" description="Helical" evidence="1">
    <location>
        <begin position="172"/>
        <end position="189"/>
    </location>
</feature>